<keyword evidence="2" id="KW-1133">Transmembrane helix</keyword>
<evidence type="ECO:0000313" key="4">
    <source>
        <dbReference type="Proteomes" id="UP000472260"/>
    </source>
</evidence>
<dbReference type="Ensembl" id="ENSSANT00000008426.1">
    <property type="protein sequence ID" value="ENSSANP00000007842.1"/>
    <property type="gene ID" value="ENSSANG00000004473.1"/>
</dbReference>
<dbReference type="GO" id="GO:0006869">
    <property type="term" value="P:lipid transport"/>
    <property type="evidence" value="ECO:0007669"/>
    <property type="project" value="InterPro"/>
</dbReference>
<dbReference type="Proteomes" id="UP000472260">
    <property type="component" value="Unassembled WGS sequence"/>
</dbReference>
<evidence type="ECO:0000256" key="1">
    <source>
        <dbReference type="ARBA" id="ARBA00010090"/>
    </source>
</evidence>
<keyword evidence="2" id="KW-0472">Membrane</keyword>
<feature type="transmembrane region" description="Helical" evidence="2">
    <location>
        <begin position="57"/>
        <end position="76"/>
    </location>
</feature>
<reference evidence="3" key="2">
    <citation type="submission" date="2025-09" db="UniProtKB">
        <authorList>
            <consortium name="Ensembl"/>
        </authorList>
    </citation>
    <scope>IDENTIFICATION</scope>
</reference>
<keyword evidence="2" id="KW-0812">Transmembrane</keyword>
<organism evidence="3 4">
    <name type="scientific">Sinocyclocheilus anshuiensis</name>
    <dbReference type="NCBI Taxonomy" id="1608454"/>
    <lineage>
        <taxon>Eukaryota</taxon>
        <taxon>Metazoa</taxon>
        <taxon>Chordata</taxon>
        <taxon>Craniata</taxon>
        <taxon>Vertebrata</taxon>
        <taxon>Euteleostomi</taxon>
        <taxon>Actinopterygii</taxon>
        <taxon>Neopterygii</taxon>
        <taxon>Teleostei</taxon>
        <taxon>Ostariophysi</taxon>
        <taxon>Cypriniformes</taxon>
        <taxon>Cyprinidae</taxon>
        <taxon>Cyprininae</taxon>
        <taxon>Sinocyclocheilus</taxon>
    </lineage>
</organism>
<dbReference type="AlphaFoldDB" id="A0A671KNS4"/>
<dbReference type="Gene3D" id="1.20.1170.10">
    <property type="match status" value="1"/>
</dbReference>
<dbReference type="GO" id="GO:0005576">
    <property type="term" value="C:extracellular region"/>
    <property type="evidence" value="ECO:0007669"/>
    <property type="project" value="InterPro"/>
</dbReference>
<reference evidence="3" key="1">
    <citation type="submission" date="2025-08" db="UniProtKB">
        <authorList>
            <consortium name="Ensembl"/>
        </authorList>
    </citation>
    <scope>IDENTIFICATION</scope>
</reference>
<dbReference type="PANTHER" id="PTHR14096">
    <property type="entry name" value="APOLIPOPROTEIN L"/>
    <property type="match status" value="1"/>
</dbReference>
<dbReference type="PANTHER" id="PTHR14096:SF28">
    <property type="entry name" value="APOLIPOPROTEIN L, 1-RELATED"/>
    <property type="match status" value="1"/>
</dbReference>
<dbReference type="InterPro" id="IPR008405">
    <property type="entry name" value="ApoL"/>
</dbReference>
<evidence type="ECO:0000313" key="3">
    <source>
        <dbReference type="Ensembl" id="ENSSANP00000007842.1"/>
    </source>
</evidence>
<dbReference type="GO" id="GO:0042157">
    <property type="term" value="P:lipoprotein metabolic process"/>
    <property type="evidence" value="ECO:0007669"/>
    <property type="project" value="InterPro"/>
</dbReference>
<dbReference type="GO" id="GO:0008289">
    <property type="term" value="F:lipid binding"/>
    <property type="evidence" value="ECO:0007669"/>
    <property type="project" value="InterPro"/>
</dbReference>
<name>A0A671KNS4_9TELE</name>
<protein>
    <submittedName>
        <fullName evidence="3">Uncharacterized protein</fullName>
    </submittedName>
</protein>
<sequence length="244" mass="26751">MDALKLEDLSDELQQSIEKLNSGFNRNHKTLTDQIKNLKDIIKELESMHKKTTKGSLLGASIGAAGGIALLGIALAPFTFGASIAITGAAGVTAMGVGTIEKIINDFQSTIDPMIEHLNTISETIENLQKVENMYSLQNKAILTSVKALKTASSISKLLFVLRTTKIGKVFARAAKTLQVVGRLSASISTLFLFLDVYTIYCNSTELSEMNSEKERKAEEIKSETFKFILLSIYQHTLHLHLCI</sequence>
<proteinExistence type="inferred from homology"/>
<evidence type="ECO:0000256" key="2">
    <source>
        <dbReference type="SAM" id="Phobius"/>
    </source>
</evidence>
<keyword evidence="4" id="KW-1185">Reference proteome</keyword>
<dbReference type="GO" id="GO:0016020">
    <property type="term" value="C:membrane"/>
    <property type="evidence" value="ECO:0007669"/>
    <property type="project" value="TreeGrafter"/>
</dbReference>
<dbReference type="Pfam" id="PF05461">
    <property type="entry name" value="ApoL"/>
    <property type="match status" value="1"/>
</dbReference>
<accession>A0A671KNS4</accession>
<comment type="similarity">
    <text evidence="1">Belongs to the apolipoprotein L family.</text>
</comment>